<reference evidence="9 10" key="1">
    <citation type="submission" date="2017-12" db="EMBL/GenBank/DDBJ databases">
        <title>Sequencing, de novo assembly and annotation of complete genome of a new Thraustochytrid species, strain FCC1311.</title>
        <authorList>
            <person name="Sedici K."/>
            <person name="Godart F."/>
            <person name="Aiese Cigliano R."/>
            <person name="Sanseverino W."/>
            <person name="Barakat M."/>
            <person name="Ortet P."/>
            <person name="Marechal E."/>
            <person name="Cagnac O."/>
            <person name="Amato A."/>
        </authorList>
    </citation>
    <scope>NUCLEOTIDE SEQUENCE [LARGE SCALE GENOMIC DNA]</scope>
</reference>
<comment type="caution">
    <text evidence="9">The sequence shown here is derived from an EMBL/GenBank/DDBJ whole genome shotgun (WGS) entry which is preliminary data.</text>
</comment>
<evidence type="ECO:0000256" key="5">
    <source>
        <dbReference type="PIRSR" id="PIRSR623088-3"/>
    </source>
</evidence>
<dbReference type="InterPro" id="IPR023088">
    <property type="entry name" value="PDEase"/>
</dbReference>
<feature type="binding site" evidence="5">
    <location>
        <position position="627"/>
    </location>
    <ligand>
        <name>Zn(2+)</name>
        <dbReference type="ChEBI" id="CHEBI:29105"/>
        <label>1</label>
    </ligand>
</feature>
<feature type="binding site" evidence="4">
    <location>
        <position position="848"/>
    </location>
    <ligand>
        <name>AMP</name>
        <dbReference type="ChEBI" id="CHEBI:456215"/>
    </ligand>
</feature>
<dbReference type="PROSITE" id="PS00126">
    <property type="entry name" value="PDEASE_I_1"/>
    <property type="match status" value="1"/>
</dbReference>
<accession>A0A2R5G7U9</accession>
<dbReference type="SMART" id="SM00471">
    <property type="entry name" value="HDc"/>
    <property type="match status" value="1"/>
</dbReference>
<dbReference type="Gene3D" id="1.10.1300.10">
    <property type="entry name" value="3'5'-cyclic nucleotide phosphodiesterase, catalytic domain"/>
    <property type="match status" value="1"/>
</dbReference>
<feature type="region of interest" description="Disordered" evidence="7">
    <location>
        <begin position="935"/>
        <end position="967"/>
    </location>
</feature>
<dbReference type="EC" id="3.1.4.-" evidence="6"/>
<keyword evidence="1 5" id="KW-0479">Metal-binding</keyword>
<dbReference type="GO" id="GO:0007165">
    <property type="term" value="P:signal transduction"/>
    <property type="evidence" value="ECO:0007669"/>
    <property type="project" value="InterPro"/>
</dbReference>
<feature type="binding site" evidence="4">
    <location>
        <position position="628"/>
    </location>
    <ligand>
        <name>AMP</name>
        <dbReference type="ChEBI" id="CHEBI:456215"/>
    </ligand>
</feature>
<evidence type="ECO:0000256" key="2">
    <source>
        <dbReference type="ARBA" id="ARBA00022801"/>
    </source>
</evidence>
<dbReference type="CDD" id="cd00077">
    <property type="entry name" value="HDc"/>
    <property type="match status" value="1"/>
</dbReference>
<dbReference type="Pfam" id="PF00233">
    <property type="entry name" value="PDEase_I"/>
    <property type="match status" value="2"/>
</dbReference>
<dbReference type="GO" id="GO:0046872">
    <property type="term" value="F:metal ion binding"/>
    <property type="evidence" value="ECO:0007669"/>
    <property type="project" value="UniProtKB-KW"/>
</dbReference>
<evidence type="ECO:0000256" key="4">
    <source>
        <dbReference type="PIRSR" id="PIRSR623088-2"/>
    </source>
</evidence>
<dbReference type="PANTHER" id="PTHR11347">
    <property type="entry name" value="CYCLIC NUCLEOTIDE PHOSPHODIESTERASE"/>
    <property type="match status" value="1"/>
</dbReference>
<evidence type="ECO:0000256" key="3">
    <source>
        <dbReference type="PIRSR" id="PIRSR623088-1"/>
    </source>
</evidence>
<dbReference type="GO" id="GO:0004114">
    <property type="term" value="F:3',5'-cyclic-nucleotide phosphodiesterase activity"/>
    <property type="evidence" value="ECO:0007669"/>
    <property type="project" value="InterPro"/>
</dbReference>
<feature type="binding site" evidence="4">
    <location>
        <position position="902"/>
    </location>
    <ligand>
        <name>AMP</name>
        <dbReference type="ChEBI" id="CHEBI:456215"/>
    </ligand>
</feature>
<dbReference type="InParanoid" id="A0A2R5G7U9"/>
<organism evidence="9 10">
    <name type="scientific">Hondaea fermentalgiana</name>
    <dbReference type="NCBI Taxonomy" id="2315210"/>
    <lineage>
        <taxon>Eukaryota</taxon>
        <taxon>Sar</taxon>
        <taxon>Stramenopiles</taxon>
        <taxon>Bigyra</taxon>
        <taxon>Labyrinthulomycetes</taxon>
        <taxon>Thraustochytrida</taxon>
        <taxon>Thraustochytriidae</taxon>
        <taxon>Hondaea</taxon>
    </lineage>
</organism>
<dbReference type="InterPro" id="IPR002073">
    <property type="entry name" value="PDEase_catalytic_dom"/>
</dbReference>
<keyword evidence="2 6" id="KW-0378">Hydrolase</keyword>
<comment type="similarity">
    <text evidence="6">Belongs to the cyclic nucleotide phosphodiesterase family.</text>
</comment>
<evidence type="ECO:0000259" key="8">
    <source>
        <dbReference type="PROSITE" id="PS51845"/>
    </source>
</evidence>
<dbReference type="PRINTS" id="PR00387">
    <property type="entry name" value="PDIESTERASE1"/>
</dbReference>
<proteinExistence type="inferred from homology"/>
<feature type="active site" description="Proton donor" evidence="3">
    <location>
        <position position="588"/>
    </location>
</feature>
<feature type="binding site" evidence="5">
    <location>
        <position position="592"/>
    </location>
    <ligand>
        <name>Zn(2+)</name>
        <dbReference type="ChEBI" id="CHEBI:29105"/>
        <label>1</label>
    </ligand>
</feature>
<evidence type="ECO:0000256" key="7">
    <source>
        <dbReference type="SAM" id="MobiDB-lite"/>
    </source>
</evidence>
<dbReference type="SUPFAM" id="SSF109604">
    <property type="entry name" value="HD-domain/PDEase-like"/>
    <property type="match status" value="1"/>
</dbReference>
<dbReference type="EMBL" id="BEYU01000028">
    <property type="protein sequence ID" value="GBG27136.1"/>
    <property type="molecule type" value="Genomic_DNA"/>
</dbReference>
<feature type="binding site" evidence="4">
    <location>
        <begin position="588"/>
        <end position="592"/>
    </location>
    <ligand>
        <name>AMP</name>
        <dbReference type="ChEBI" id="CHEBI:456215"/>
    </ligand>
</feature>
<keyword evidence="10" id="KW-1185">Reference proteome</keyword>
<dbReference type="InterPro" id="IPR029016">
    <property type="entry name" value="GAF-like_dom_sf"/>
</dbReference>
<dbReference type="AlphaFoldDB" id="A0A2R5G7U9"/>
<evidence type="ECO:0000256" key="6">
    <source>
        <dbReference type="RuleBase" id="RU363067"/>
    </source>
</evidence>
<comment type="cofactor">
    <cofactor evidence="6">
        <name>a divalent metal cation</name>
        <dbReference type="ChEBI" id="CHEBI:60240"/>
    </cofactor>
    <text evidence="6">Binds 2 divalent metal cations per subunit. Site 1 may preferentially bind zinc ions, while site 2 has a preference for magnesium and/or manganese ions.</text>
</comment>
<feature type="domain" description="PDEase" evidence="8">
    <location>
        <begin position="504"/>
        <end position="945"/>
    </location>
</feature>
<name>A0A2R5G7U9_9STRA</name>
<protein>
    <recommendedName>
        <fullName evidence="6">Phosphodiesterase</fullName>
        <ecNumber evidence="6">3.1.4.-</ecNumber>
    </recommendedName>
</protein>
<evidence type="ECO:0000313" key="10">
    <source>
        <dbReference type="Proteomes" id="UP000241890"/>
    </source>
</evidence>
<feature type="binding site" evidence="5">
    <location>
        <position position="848"/>
    </location>
    <ligand>
        <name>Zn(2+)</name>
        <dbReference type="ChEBI" id="CHEBI:29105"/>
        <label>1</label>
    </ligand>
</feature>
<dbReference type="SUPFAM" id="SSF55781">
    <property type="entry name" value="GAF domain-like"/>
    <property type="match status" value="1"/>
</dbReference>
<dbReference type="InterPro" id="IPR036971">
    <property type="entry name" value="PDEase_catalytic_dom_sf"/>
</dbReference>
<dbReference type="Proteomes" id="UP000241890">
    <property type="component" value="Unassembled WGS sequence"/>
</dbReference>
<evidence type="ECO:0000313" key="9">
    <source>
        <dbReference type="EMBL" id="GBG27136.1"/>
    </source>
</evidence>
<feature type="binding site" evidence="5">
    <location>
        <position position="628"/>
    </location>
    <ligand>
        <name>Zn(2+)</name>
        <dbReference type="ChEBI" id="CHEBI:29105"/>
        <label>1</label>
    </ligand>
</feature>
<dbReference type="PROSITE" id="PS51845">
    <property type="entry name" value="PDEASE_I_2"/>
    <property type="match status" value="1"/>
</dbReference>
<dbReference type="OrthoDB" id="205481at2759"/>
<feature type="region of interest" description="Disordered" evidence="7">
    <location>
        <begin position="724"/>
        <end position="759"/>
    </location>
</feature>
<gene>
    <name evidence="9" type="ORF">FCC1311_033592</name>
</gene>
<dbReference type="InterPro" id="IPR003607">
    <property type="entry name" value="HD/PDEase_dom"/>
</dbReference>
<evidence type="ECO:0000256" key="1">
    <source>
        <dbReference type="ARBA" id="ARBA00022723"/>
    </source>
</evidence>
<feature type="compositionally biased region" description="Basic and acidic residues" evidence="7">
    <location>
        <begin position="952"/>
        <end position="967"/>
    </location>
</feature>
<dbReference type="InterPro" id="IPR023174">
    <property type="entry name" value="PDEase_CS"/>
</dbReference>
<feature type="binding site" evidence="5">
    <location>
        <position position="628"/>
    </location>
    <ligand>
        <name>Zn(2+)</name>
        <dbReference type="ChEBI" id="CHEBI:29105"/>
        <label>2</label>
    </ligand>
</feature>
<dbReference type="Gene3D" id="3.30.450.40">
    <property type="match status" value="1"/>
</dbReference>
<sequence>MGNFTTITKHTGVYRRQHQAEVGIEMHVSRFRDLMTDSMRSIGAVMPLQETARVFIDHAKKWVDVPSETSLVGVFVHKDLADVGDDYANDFGLVCVQGDVNTFCEAGDIQHLFITEGQKLADRCLGMEEVESEVEGESGGILQMLAIPIFTYSDGERSALMSPRMTRKLSTQSGLQGMNPRISEAGSLLKVPEEESGDVLEETKSDGLVSQISSPRSERVGAVMVYCRLKHVGDEIAESRFRGNKAMLKLFLEAGSFLKQAAETEIRQTRLHRSQQMLTASMDSSYIFNNTEDVFKALAMYEDYLRDLLSAECCMVLLVDESKMQLWRKLGQSSNARMAIEDDSLLGEVVTQGTCARVYGTGRLEGVASQLFELAGLDQATQLSSLMCVPFGTDTETFGVVVALNKKPGEEVSWPQTRSKHTNLTDLISFKYLDLTYMMQASTDGDEGSSEHLQSLLSMYDPMKRKVNARGAYGSSTNPGAFRKENSMTRISVTEDGRGVHMSSHIDLNNALHSDGGDALLGEPLNPYCHQLESWDLDILSLSEDHLVGCSLAILEKFQVLDRYGVKAATAQAFVEEVRKNYLPNPYHNFAHGVSVLHGSSMMLHKGIFKLLKASDVLALLVGALCHDLGHPGTNNDFQISSGSSLAILYNDISVLENFHASKTFQILQKDACNIFAEMPGREARQEVRETIVKAILSTDISKHFKLIDDLKAKYQGAVSDQLSTKMAGENNGRRSEAGSPAAGGGPNPDLRASGRRMTSLSPMRRGTFSVASVTIKRKQAKSAAKLDVITSGKMAPITSMGHHGEEDGPRASDASEAYVAIDAADIFHRDKREDRLLLVETVIHAADLSNPVLRFDLYQGWTDLVVQEFYNQSLQEKALGLPSQPHMCSPPDDIVAKGKLQISFVDFIVGPLWAVIQDIFPQLVDRYETLESNRAAAEHAPDGTDGNEALDSTKADEAREPASGDK</sequence>